<organism evidence="3 4">
    <name type="scientific">Mycolicibacterium anyangense</name>
    <dbReference type="NCBI Taxonomy" id="1431246"/>
    <lineage>
        <taxon>Bacteria</taxon>
        <taxon>Bacillati</taxon>
        <taxon>Actinomycetota</taxon>
        <taxon>Actinomycetes</taxon>
        <taxon>Mycobacteriales</taxon>
        <taxon>Mycobacteriaceae</taxon>
        <taxon>Mycolicibacterium</taxon>
    </lineage>
</organism>
<dbReference type="RefSeq" id="WP_163804729.1">
    <property type="nucleotide sequence ID" value="NZ_AP022620.1"/>
</dbReference>
<evidence type="ECO:0000256" key="1">
    <source>
        <dbReference type="ARBA" id="ARBA00008129"/>
    </source>
</evidence>
<evidence type="ECO:0000259" key="2">
    <source>
        <dbReference type="PROSITE" id="PS50263"/>
    </source>
</evidence>
<dbReference type="InterPro" id="IPR036526">
    <property type="entry name" value="C-N_Hydrolase_sf"/>
</dbReference>
<name>A0A6N4WA51_9MYCO</name>
<dbReference type="AlphaFoldDB" id="A0A6N4WA51"/>
<dbReference type="PANTHER" id="PTHR46044:SF1">
    <property type="entry name" value="CN HYDROLASE DOMAIN-CONTAINING PROTEIN"/>
    <property type="match status" value="1"/>
</dbReference>
<dbReference type="GO" id="GO:0000257">
    <property type="term" value="F:nitrilase activity"/>
    <property type="evidence" value="ECO:0007669"/>
    <property type="project" value="UniProtKB-ARBA"/>
</dbReference>
<evidence type="ECO:0000313" key="4">
    <source>
        <dbReference type="Proteomes" id="UP000467249"/>
    </source>
</evidence>
<dbReference type="Pfam" id="PF00795">
    <property type="entry name" value="CN_hydrolase"/>
    <property type="match status" value="1"/>
</dbReference>
<dbReference type="PANTHER" id="PTHR46044">
    <property type="entry name" value="NITRILASE"/>
    <property type="match status" value="1"/>
</dbReference>
<dbReference type="EMBL" id="AP022620">
    <property type="protein sequence ID" value="BBZ77408.1"/>
    <property type="molecule type" value="Genomic_DNA"/>
</dbReference>
<dbReference type="Gene3D" id="3.60.110.10">
    <property type="entry name" value="Carbon-nitrogen hydrolase"/>
    <property type="match status" value="1"/>
</dbReference>
<comment type="similarity">
    <text evidence="1">Belongs to the carbon-nitrogen hydrolase superfamily. Nitrilase family.</text>
</comment>
<evidence type="ECO:0000313" key="3">
    <source>
        <dbReference type="EMBL" id="BBZ77408.1"/>
    </source>
</evidence>
<gene>
    <name evidence="3" type="ORF">MANY_27450</name>
</gene>
<dbReference type="InterPro" id="IPR003010">
    <property type="entry name" value="C-N_Hydrolase"/>
</dbReference>
<sequence length="323" mass="35179">MNAHTVTVALIQQPSAVLDNQESMRRAVAHVADAAARGARLIAFPETWLSCYPAWVFGMAGWNDPQARRWYGRLVDDSIAIGGADDLDDDLGPLRAIARDLSVTVVIGVNERADPNSATLFNSQVMIGDRGQLLNVHRKLTPTHTERIVWAAGDAAGLQVVDTPVGRVGGLICWEHFHPLARQALHAQGEQIHVACWPDMPDMHHTISRGYAFEGRCFVLAVGNYLTVDDVPAELVDSFRAGLGPDAADSDVLFDGGSAVIAPDGSWLLPPLFGKPETILVDLPLAATNSFKHDLDVAGHYSRPDVFELRVNRTRRSSVTFHE</sequence>
<reference evidence="3 4" key="1">
    <citation type="journal article" date="2019" name="Emerg. Microbes Infect.">
        <title>Comprehensive subspecies identification of 175 nontuberculous mycobacteria species based on 7547 genomic profiles.</title>
        <authorList>
            <person name="Matsumoto Y."/>
            <person name="Kinjo T."/>
            <person name="Motooka D."/>
            <person name="Nabeya D."/>
            <person name="Jung N."/>
            <person name="Uechi K."/>
            <person name="Horii T."/>
            <person name="Iida T."/>
            <person name="Fujita J."/>
            <person name="Nakamura S."/>
        </authorList>
    </citation>
    <scope>NUCLEOTIDE SEQUENCE [LARGE SCALE GENOMIC DNA]</scope>
    <source>
        <strain evidence="3 4">JCM 30275</strain>
    </source>
</reference>
<accession>A0A6N4WA51</accession>
<dbReference type="CDD" id="cd07564">
    <property type="entry name" value="nitrilases_CHs"/>
    <property type="match status" value="1"/>
</dbReference>
<feature type="domain" description="CN hydrolase" evidence="2">
    <location>
        <begin position="6"/>
        <end position="285"/>
    </location>
</feature>
<dbReference type="InterPro" id="IPR000132">
    <property type="entry name" value="Nitrilase/CN_hydratase_CS"/>
</dbReference>
<protein>
    <submittedName>
        <fullName evidence="3">Nitrilase</fullName>
    </submittedName>
</protein>
<dbReference type="PROSITE" id="PS00921">
    <property type="entry name" value="NITRIL_CHT_2"/>
    <property type="match status" value="1"/>
</dbReference>
<dbReference type="InterPro" id="IPR044149">
    <property type="entry name" value="Nitrilases_CHs"/>
</dbReference>
<dbReference type="KEGG" id="many:MANY_27450"/>
<dbReference type="PROSITE" id="PS50263">
    <property type="entry name" value="CN_HYDROLASE"/>
    <property type="match status" value="1"/>
</dbReference>
<dbReference type="SUPFAM" id="SSF56317">
    <property type="entry name" value="Carbon-nitrogen hydrolase"/>
    <property type="match status" value="1"/>
</dbReference>
<keyword evidence="4" id="KW-1185">Reference proteome</keyword>
<proteinExistence type="inferred from homology"/>
<dbReference type="Proteomes" id="UP000467249">
    <property type="component" value="Chromosome"/>
</dbReference>